<protein>
    <submittedName>
        <fullName evidence="5">Cd(II)/Pb(II)-responsive transcriptional regulator</fullName>
    </submittedName>
</protein>
<dbReference type="InterPro" id="IPR015358">
    <property type="entry name" value="Tscrpt_reg_MerR_DNA-bd"/>
</dbReference>
<dbReference type="InterPro" id="IPR009061">
    <property type="entry name" value="DNA-bd_dom_put_sf"/>
</dbReference>
<dbReference type="InterPro" id="IPR000551">
    <property type="entry name" value="MerR-type_HTH_dom"/>
</dbReference>
<keyword evidence="3" id="KW-0804">Transcription</keyword>
<evidence type="ECO:0000256" key="2">
    <source>
        <dbReference type="ARBA" id="ARBA00023125"/>
    </source>
</evidence>
<keyword evidence="6" id="KW-1185">Reference proteome</keyword>
<comment type="caution">
    <text evidence="5">The sequence shown here is derived from an EMBL/GenBank/DDBJ whole genome shotgun (WGS) entry which is preliminary data.</text>
</comment>
<dbReference type="InterPro" id="IPR047057">
    <property type="entry name" value="MerR_fam"/>
</dbReference>
<dbReference type="SUPFAM" id="SSF46955">
    <property type="entry name" value="Putative DNA-binding domain"/>
    <property type="match status" value="1"/>
</dbReference>
<evidence type="ECO:0000313" key="6">
    <source>
        <dbReference type="Proteomes" id="UP001500943"/>
    </source>
</evidence>
<dbReference type="Pfam" id="PF00376">
    <property type="entry name" value="MerR"/>
    <property type="match status" value="1"/>
</dbReference>
<evidence type="ECO:0000259" key="4">
    <source>
        <dbReference type="PROSITE" id="PS50937"/>
    </source>
</evidence>
<organism evidence="5 6">
    <name type="scientific">Rhodoglobus aureus</name>
    <dbReference type="NCBI Taxonomy" id="191497"/>
    <lineage>
        <taxon>Bacteria</taxon>
        <taxon>Bacillati</taxon>
        <taxon>Actinomycetota</taxon>
        <taxon>Actinomycetes</taxon>
        <taxon>Micrococcales</taxon>
        <taxon>Microbacteriaceae</taxon>
        <taxon>Rhodoglobus</taxon>
    </lineage>
</organism>
<dbReference type="Proteomes" id="UP001500943">
    <property type="component" value="Unassembled WGS sequence"/>
</dbReference>
<dbReference type="RefSeq" id="WP_343926155.1">
    <property type="nucleotide sequence ID" value="NZ_BAAAKW010000056.1"/>
</dbReference>
<accession>A0ABN1VX20</accession>
<dbReference type="SMART" id="SM00422">
    <property type="entry name" value="HTH_MERR"/>
    <property type="match status" value="1"/>
</dbReference>
<feature type="domain" description="HTH merR-type" evidence="4">
    <location>
        <begin position="1"/>
        <end position="69"/>
    </location>
</feature>
<dbReference type="Gene3D" id="1.10.1660.10">
    <property type="match status" value="1"/>
</dbReference>
<dbReference type="Pfam" id="PF09278">
    <property type="entry name" value="MerR-DNA-bind"/>
    <property type="match status" value="1"/>
</dbReference>
<reference evidence="5 6" key="1">
    <citation type="journal article" date="2019" name="Int. J. Syst. Evol. Microbiol.">
        <title>The Global Catalogue of Microorganisms (GCM) 10K type strain sequencing project: providing services to taxonomists for standard genome sequencing and annotation.</title>
        <authorList>
            <consortium name="The Broad Institute Genomics Platform"/>
            <consortium name="The Broad Institute Genome Sequencing Center for Infectious Disease"/>
            <person name="Wu L."/>
            <person name="Ma J."/>
        </authorList>
    </citation>
    <scope>NUCLEOTIDE SEQUENCE [LARGE SCALE GENOMIC DNA]</scope>
    <source>
        <strain evidence="5 6">JCM 12762</strain>
    </source>
</reference>
<dbReference type="PRINTS" id="PR00040">
    <property type="entry name" value="HTHMERR"/>
</dbReference>
<evidence type="ECO:0000256" key="1">
    <source>
        <dbReference type="ARBA" id="ARBA00023015"/>
    </source>
</evidence>
<evidence type="ECO:0000313" key="5">
    <source>
        <dbReference type="EMBL" id="GAA1224156.1"/>
    </source>
</evidence>
<keyword evidence="1" id="KW-0805">Transcription regulation</keyword>
<dbReference type="PROSITE" id="PS50937">
    <property type="entry name" value="HTH_MERR_2"/>
    <property type="match status" value="1"/>
</dbReference>
<proteinExistence type="predicted"/>
<dbReference type="PANTHER" id="PTHR30204">
    <property type="entry name" value="REDOX-CYCLING DRUG-SENSING TRANSCRIPTIONAL ACTIVATOR SOXR"/>
    <property type="match status" value="1"/>
</dbReference>
<dbReference type="EMBL" id="BAAAKW010000056">
    <property type="protein sequence ID" value="GAA1224156.1"/>
    <property type="molecule type" value="Genomic_DNA"/>
</dbReference>
<dbReference type="PANTHER" id="PTHR30204:SF94">
    <property type="entry name" value="HEAVY METAL-DEPENDENT TRANSCRIPTIONAL REGULATOR HI_0293-RELATED"/>
    <property type="match status" value="1"/>
</dbReference>
<keyword evidence="2" id="KW-0238">DNA-binding</keyword>
<name>A0ABN1VX20_9MICO</name>
<gene>
    <name evidence="5" type="primary">cadR</name>
    <name evidence="5" type="ORF">GCM10009655_23930</name>
</gene>
<evidence type="ECO:0000256" key="3">
    <source>
        <dbReference type="ARBA" id="ARBA00023163"/>
    </source>
</evidence>
<dbReference type="CDD" id="cd04770">
    <property type="entry name" value="HTH_HMRTR"/>
    <property type="match status" value="1"/>
</dbReference>
<sequence>MKIGELANQVSLNPKTIRYYESIGVLPEPARTPSGYRDYDESVTEQVTFIRTAQRLGITLDEIREILSFQKRGKAPCAYVREVLDNQVVEIDVRILELQELRGQLVELAVEAAELPPPDAGDVCPLIEHVRQKGVRNSTDRGFARRPAARR</sequence>
<dbReference type="PROSITE" id="PS00552">
    <property type="entry name" value="HTH_MERR_1"/>
    <property type="match status" value="1"/>
</dbReference>